<accession>A0A6A5ZZ27</accession>
<organism evidence="1 2">
    <name type="scientific">Dothidotthia symphoricarpi CBS 119687</name>
    <dbReference type="NCBI Taxonomy" id="1392245"/>
    <lineage>
        <taxon>Eukaryota</taxon>
        <taxon>Fungi</taxon>
        <taxon>Dikarya</taxon>
        <taxon>Ascomycota</taxon>
        <taxon>Pezizomycotina</taxon>
        <taxon>Dothideomycetes</taxon>
        <taxon>Pleosporomycetidae</taxon>
        <taxon>Pleosporales</taxon>
        <taxon>Dothidotthiaceae</taxon>
        <taxon>Dothidotthia</taxon>
    </lineage>
</organism>
<dbReference type="GeneID" id="54411491"/>
<gene>
    <name evidence="1" type="ORF">P153DRAFT_391406</name>
</gene>
<dbReference type="EMBL" id="ML977525">
    <property type="protein sequence ID" value="KAF2123571.1"/>
    <property type="molecule type" value="Genomic_DNA"/>
</dbReference>
<dbReference type="AlphaFoldDB" id="A0A6A5ZZ27"/>
<protein>
    <submittedName>
        <fullName evidence="1">Uncharacterized protein</fullName>
    </submittedName>
</protein>
<sequence length="159" mass="18086">MAVFLQEAVLDTFFARLINLAIYHAFFAATKCQINAMNGRFPPIIQQQQQRLFSVCYSLPPTTSSLPSLSITHLRIATHVNRIVSNRDSEASLTHEAPRQQYHAIYIHLPDLLASTPTPTRHFLITCPQSRFRARYTSEPPTLTVKLIYGHTKLLVLLQ</sequence>
<name>A0A6A5ZZ27_9PLEO</name>
<proteinExistence type="predicted"/>
<evidence type="ECO:0000313" key="2">
    <source>
        <dbReference type="Proteomes" id="UP000799771"/>
    </source>
</evidence>
<dbReference type="RefSeq" id="XP_033517965.1">
    <property type="nucleotide sequence ID" value="XM_033671059.1"/>
</dbReference>
<keyword evidence="2" id="KW-1185">Reference proteome</keyword>
<reference evidence="1" key="1">
    <citation type="journal article" date="2020" name="Stud. Mycol.">
        <title>101 Dothideomycetes genomes: a test case for predicting lifestyles and emergence of pathogens.</title>
        <authorList>
            <person name="Haridas S."/>
            <person name="Albert R."/>
            <person name="Binder M."/>
            <person name="Bloem J."/>
            <person name="Labutti K."/>
            <person name="Salamov A."/>
            <person name="Andreopoulos B."/>
            <person name="Baker S."/>
            <person name="Barry K."/>
            <person name="Bills G."/>
            <person name="Bluhm B."/>
            <person name="Cannon C."/>
            <person name="Castanera R."/>
            <person name="Culley D."/>
            <person name="Daum C."/>
            <person name="Ezra D."/>
            <person name="Gonzalez J."/>
            <person name="Henrissat B."/>
            <person name="Kuo A."/>
            <person name="Liang C."/>
            <person name="Lipzen A."/>
            <person name="Lutzoni F."/>
            <person name="Magnuson J."/>
            <person name="Mondo S."/>
            <person name="Nolan M."/>
            <person name="Ohm R."/>
            <person name="Pangilinan J."/>
            <person name="Park H.-J."/>
            <person name="Ramirez L."/>
            <person name="Alfaro M."/>
            <person name="Sun H."/>
            <person name="Tritt A."/>
            <person name="Yoshinaga Y."/>
            <person name="Zwiers L.-H."/>
            <person name="Turgeon B."/>
            <person name="Goodwin S."/>
            <person name="Spatafora J."/>
            <person name="Crous P."/>
            <person name="Grigoriev I."/>
        </authorList>
    </citation>
    <scope>NUCLEOTIDE SEQUENCE</scope>
    <source>
        <strain evidence="1">CBS 119687</strain>
    </source>
</reference>
<dbReference type="Proteomes" id="UP000799771">
    <property type="component" value="Unassembled WGS sequence"/>
</dbReference>
<evidence type="ECO:0000313" key="1">
    <source>
        <dbReference type="EMBL" id="KAF2123571.1"/>
    </source>
</evidence>